<evidence type="ECO:0000313" key="1">
    <source>
        <dbReference type="EMBL" id="MFC4135116.1"/>
    </source>
</evidence>
<dbReference type="EMBL" id="JBHSAY010000020">
    <property type="protein sequence ID" value="MFC4135116.1"/>
    <property type="molecule type" value="Genomic_DNA"/>
</dbReference>
<sequence>MNQSVVHPAVRELVEAINTGDRPRFLSALTPDAILSDDDTQQDLEEWIDREIFTVNGHLDVEEQDDDGLSMIARYRNDTWGEMRTRWRFTIVDGKIGAIATGQA</sequence>
<accession>A0ABV8LVN8</accession>
<gene>
    <name evidence="1" type="ORF">ACFOZ4_31275</name>
</gene>
<protein>
    <recommendedName>
        <fullName evidence="3">Nuclear transport factor 2 family protein</fullName>
    </recommendedName>
</protein>
<dbReference type="RefSeq" id="WP_253762995.1">
    <property type="nucleotide sequence ID" value="NZ_JAMZDZ010000001.1"/>
</dbReference>
<dbReference type="Gene3D" id="3.10.450.50">
    <property type="match status" value="1"/>
</dbReference>
<dbReference type="SUPFAM" id="SSF54427">
    <property type="entry name" value="NTF2-like"/>
    <property type="match status" value="1"/>
</dbReference>
<reference evidence="2" key="1">
    <citation type="journal article" date="2019" name="Int. J. Syst. Evol. Microbiol.">
        <title>The Global Catalogue of Microorganisms (GCM) 10K type strain sequencing project: providing services to taxonomists for standard genome sequencing and annotation.</title>
        <authorList>
            <consortium name="The Broad Institute Genomics Platform"/>
            <consortium name="The Broad Institute Genome Sequencing Center for Infectious Disease"/>
            <person name="Wu L."/>
            <person name="Ma J."/>
        </authorList>
    </citation>
    <scope>NUCLEOTIDE SEQUENCE [LARGE SCALE GENOMIC DNA]</scope>
    <source>
        <strain evidence="2">CGMCC 4.7289</strain>
    </source>
</reference>
<dbReference type="InterPro" id="IPR032710">
    <property type="entry name" value="NTF2-like_dom_sf"/>
</dbReference>
<name>A0ABV8LVN8_9ACTN</name>
<organism evidence="1 2">
    <name type="scientific">Hamadaea flava</name>
    <dbReference type="NCBI Taxonomy" id="1742688"/>
    <lineage>
        <taxon>Bacteria</taxon>
        <taxon>Bacillati</taxon>
        <taxon>Actinomycetota</taxon>
        <taxon>Actinomycetes</taxon>
        <taxon>Micromonosporales</taxon>
        <taxon>Micromonosporaceae</taxon>
        <taxon>Hamadaea</taxon>
    </lineage>
</organism>
<evidence type="ECO:0008006" key="3">
    <source>
        <dbReference type="Google" id="ProtNLM"/>
    </source>
</evidence>
<dbReference type="Proteomes" id="UP001595816">
    <property type="component" value="Unassembled WGS sequence"/>
</dbReference>
<keyword evidence="2" id="KW-1185">Reference proteome</keyword>
<proteinExistence type="predicted"/>
<comment type="caution">
    <text evidence="1">The sequence shown here is derived from an EMBL/GenBank/DDBJ whole genome shotgun (WGS) entry which is preliminary data.</text>
</comment>
<evidence type="ECO:0000313" key="2">
    <source>
        <dbReference type="Proteomes" id="UP001595816"/>
    </source>
</evidence>